<reference evidence="5" key="1">
    <citation type="submission" date="2024-05" db="EMBL/GenBank/DDBJ databases">
        <authorList>
            <person name="Cai S.Y."/>
            <person name="Jin L.M."/>
            <person name="Li H.R."/>
        </authorList>
    </citation>
    <scope>NUCLEOTIDE SEQUENCE</scope>
    <source>
        <strain evidence="5">A5-74</strain>
    </source>
</reference>
<comment type="similarity">
    <text evidence="2 4">Belongs to the class-III pyridoxal-phosphate-dependent aminotransferase family.</text>
</comment>
<dbReference type="InterPro" id="IPR015422">
    <property type="entry name" value="PyrdxlP-dep_Trfase_small"/>
</dbReference>
<keyword evidence="3 4" id="KW-0663">Pyridoxal phosphate</keyword>
<evidence type="ECO:0000256" key="2">
    <source>
        <dbReference type="ARBA" id="ARBA00008954"/>
    </source>
</evidence>
<dbReference type="GO" id="GO:0008483">
    <property type="term" value="F:transaminase activity"/>
    <property type="evidence" value="ECO:0007669"/>
    <property type="project" value="UniProtKB-KW"/>
</dbReference>
<proteinExistence type="inferred from homology"/>
<sequence>MTVTGTSRQTLLAAEPVRGPVTDPAVDTATRADDRAHVFHSWSAQNAIDPTPIAGGNGARFFDYAGNSYLDFGSQLVNLNLGHAHPDLIAAIHAQAERLATVQPAFANDVRGALARMTVERAGKSFSHVFFTNGGTEANEHAIRMAKLHTGRHKILAAYRSYHGATAGSAALTGEPRRWGSEPTIGGVVHFTGPYPYRSAFHADSPEQETERALAHLRQTIEFENPASIAAIVLEPVVGSAGVLVPPAGYLPGVRALCDEFGILYISDEVMVGFGRVGDWFGVQHENVRADLITFAKGINSGYVPLGGVIMDRRIVETFGDRPYPGGLTYSGHPLACAVGLATYEVFERDGLMEHVRTLDAEVFAPGLAAIAEKHAAVGEVRGRGAFWAIEFVSDPVARTPLVPFNASGAAMAPMNAIGAECRKRGLWPIIGGNRMHLAPPLISTADEVREGLDIIDQAIAAAT</sequence>
<dbReference type="NCBIfam" id="NF004718">
    <property type="entry name" value="PRK06062.1"/>
    <property type="match status" value="1"/>
</dbReference>
<keyword evidence="5" id="KW-0808">Transferase</keyword>
<accession>A0AAU8DKB8</accession>
<comment type="cofactor">
    <cofactor evidence="1">
        <name>pyridoxal 5'-phosphate</name>
        <dbReference type="ChEBI" id="CHEBI:597326"/>
    </cofactor>
</comment>
<dbReference type="InterPro" id="IPR005814">
    <property type="entry name" value="Aminotrans_3"/>
</dbReference>
<dbReference type="RefSeq" id="WP_353647461.1">
    <property type="nucleotide sequence ID" value="NZ_CP159218.1"/>
</dbReference>
<name>A0AAU8DKB8_9ACTN</name>
<dbReference type="SUPFAM" id="SSF53383">
    <property type="entry name" value="PLP-dependent transferases"/>
    <property type="match status" value="1"/>
</dbReference>
<dbReference type="AlphaFoldDB" id="A0AAU8DKB8"/>
<dbReference type="InterPro" id="IPR015424">
    <property type="entry name" value="PyrdxlP-dep_Trfase"/>
</dbReference>
<dbReference type="Gene3D" id="3.90.1150.10">
    <property type="entry name" value="Aspartate Aminotransferase, domain 1"/>
    <property type="match status" value="1"/>
</dbReference>
<dbReference type="Pfam" id="PF00202">
    <property type="entry name" value="Aminotran_3"/>
    <property type="match status" value="1"/>
</dbReference>
<dbReference type="Gene3D" id="3.40.640.10">
    <property type="entry name" value="Type I PLP-dependent aspartate aminotransferase-like (Major domain)"/>
    <property type="match status" value="1"/>
</dbReference>
<dbReference type="InterPro" id="IPR015421">
    <property type="entry name" value="PyrdxlP-dep_Trfase_major"/>
</dbReference>
<protein>
    <submittedName>
        <fullName evidence="5">Aspartate aminotransferase family protein</fullName>
    </submittedName>
</protein>
<dbReference type="CDD" id="cd00610">
    <property type="entry name" value="OAT_like"/>
    <property type="match status" value="1"/>
</dbReference>
<dbReference type="InterPro" id="IPR049704">
    <property type="entry name" value="Aminotrans_3_PPA_site"/>
</dbReference>
<dbReference type="EMBL" id="CP159218">
    <property type="protein sequence ID" value="XCG61845.1"/>
    <property type="molecule type" value="Genomic_DNA"/>
</dbReference>
<evidence type="ECO:0000256" key="4">
    <source>
        <dbReference type="RuleBase" id="RU003560"/>
    </source>
</evidence>
<dbReference type="FunFam" id="3.40.640.10:FF:000004">
    <property type="entry name" value="Acetylornithine aminotransferase"/>
    <property type="match status" value="1"/>
</dbReference>
<evidence type="ECO:0000256" key="3">
    <source>
        <dbReference type="ARBA" id="ARBA00022898"/>
    </source>
</evidence>
<evidence type="ECO:0000313" key="5">
    <source>
        <dbReference type="EMBL" id="XCG61845.1"/>
    </source>
</evidence>
<keyword evidence="5" id="KW-0032">Aminotransferase</keyword>
<dbReference type="GO" id="GO:0005829">
    <property type="term" value="C:cytosol"/>
    <property type="evidence" value="ECO:0007669"/>
    <property type="project" value="TreeGrafter"/>
</dbReference>
<evidence type="ECO:0000256" key="1">
    <source>
        <dbReference type="ARBA" id="ARBA00001933"/>
    </source>
</evidence>
<dbReference type="PROSITE" id="PS00600">
    <property type="entry name" value="AA_TRANSFER_CLASS_3"/>
    <property type="match status" value="1"/>
</dbReference>
<organism evidence="5">
    <name type="scientific">Nakamurella sp. A5-74</name>
    <dbReference type="NCBI Taxonomy" id="3158264"/>
    <lineage>
        <taxon>Bacteria</taxon>
        <taxon>Bacillati</taxon>
        <taxon>Actinomycetota</taxon>
        <taxon>Actinomycetes</taxon>
        <taxon>Nakamurellales</taxon>
        <taxon>Nakamurellaceae</taxon>
        <taxon>Nakamurella</taxon>
    </lineage>
</organism>
<dbReference type="PANTHER" id="PTHR43094:SF1">
    <property type="entry name" value="AMINOTRANSFERASE CLASS-III"/>
    <property type="match status" value="1"/>
</dbReference>
<dbReference type="PANTHER" id="PTHR43094">
    <property type="entry name" value="AMINOTRANSFERASE"/>
    <property type="match status" value="1"/>
</dbReference>
<gene>
    <name evidence="5" type="ORF">ABLG96_11145</name>
</gene>
<dbReference type="GO" id="GO:0030170">
    <property type="term" value="F:pyridoxal phosphate binding"/>
    <property type="evidence" value="ECO:0007669"/>
    <property type="project" value="InterPro"/>
</dbReference>